<reference evidence="1" key="1">
    <citation type="submission" date="2014-09" db="EMBL/GenBank/DDBJ databases">
        <authorList>
            <person name="Magalhaes I.L.F."/>
            <person name="Oliveira U."/>
            <person name="Santos F.R."/>
            <person name="Vidigal T.H.D.A."/>
            <person name="Brescovit A.D."/>
            <person name="Santos A.J."/>
        </authorList>
    </citation>
    <scope>NUCLEOTIDE SEQUENCE</scope>
    <source>
        <tissue evidence="1">Shoot tissue taken approximately 20 cm above the soil surface</tissue>
    </source>
</reference>
<dbReference type="AlphaFoldDB" id="A0A0A8YKX5"/>
<protein>
    <submittedName>
        <fullName evidence="1">Uncharacterized protein</fullName>
    </submittedName>
</protein>
<organism evidence="1">
    <name type="scientific">Arundo donax</name>
    <name type="common">Giant reed</name>
    <name type="synonym">Donax arundinaceus</name>
    <dbReference type="NCBI Taxonomy" id="35708"/>
    <lineage>
        <taxon>Eukaryota</taxon>
        <taxon>Viridiplantae</taxon>
        <taxon>Streptophyta</taxon>
        <taxon>Embryophyta</taxon>
        <taxon>Tracheophyta</taxon>
        <taxon>Spermatophyta</taxon>
        <taxon>Magnoliopsida</taxon>
        <taxon>Liliopsida</taxon>
        <taxon>Poales</taxon>
        <taxon>Poaceae</taxon>
        <taxon>PACMAD clade</taxon>
        <taxon>Arundinoideae</taxon>
        <taxon>Arundineae</taxon>
        <taxon>Arundo</taxon>
    </lineage>
</organism>
<accession>A0A0A8YKX5</accession>
<evidence type="ECO:0000313" key="1">
    <source>
        <dbReference type="EMBL" id="JAD27111.1"/>
    </source>
</evidence>
<dbReference type="EMBL" id="GBRH01270784">
    <property type="protein sequence ID" value="JAD27111.1"/>
    <property type="molecule type" value="Transcribed_RNA"/>
</dbReference>
<sequence>MSKSLFVLFRIAHPLVGSIKLFLG</sequence>
<proteinExistence type="predicted"/>
<reference evidence="1" key="2">
    <citation type="journal article" date="2015" name="Data Brief">
        <title>Shoot transcriptome of the giant reed, Arundo donax.</title>
        <authorList>
            <person name="Barrero R.A."/>
            <person name="Guerrero F.D."/>
            <person name="Moolhuijzen P."/>
            <person name="Goolsby J.A."/>
            <person name="Tidwell J."/>
            <person name="Bellgard S.E."/>
            <person name="Bellgard M.I."/>
        </authorList>
    </citation>
    <scope>NUCLEOTIDE SEQUENCE</scope>
    <source>
        <tissue evidence="1">Shoot tissue taken approximately 20 cm above the soil surface</tissue>
    </source>
</reference>
<name>A0A0A8YKX5_ARUDO</name>